<dbReference type="PROSITE" id="PS50943">
    <property type="entry name" value="HTH_CROC1"/>
    <property type="match status" value="1"/>
</dbReference>
<keyword evidence="1" id="KW-0238">DNA-binding</keyword>
<evidence type="ECO:0000313" key="3">
    <source>
        <dbReference type="EMBL" id="MBP1044304.1"/>
    </source>
</evidence>
<keyword evidence="4" id="KW-1185">Reference proteome</keyword>
<dbReference type="GO" id="GO:0003677">
    <property type="term" value="F:DNA binding"/>
    <property type="evidence" value="ECO:0007669"/>
    <property type="project" value="UniProtKB-KW"/>
</dbReference>
<dbReference type="EMBL" id="JAEEGA010000025">
    <property type="protein sequence ID" value="MBP1044304.1"/>
    <property type="molecule type" value="Genomic_DNA"/>
</dbReference>
<dbReference type="SUPFAM" id="SSF47413">
    <property type="entry name" value="lambda repressor-like DNA-binding domains"/>
    <property type="match status" value="1"/>
</dbReference>
<dbReference type="PANTHER" id="PTHR46558">
    <property type="entry name" value="TRACRIPTIONAL REGULATORY PROTEIN-RELATED-RELATED"/>
    <property type="match status" value="1"/>
</dbReference>
<dbReference type="AlphaFoldDB" id="A0A940PG88"/>
<dbReference type="CDD" id="cd00093">
    <property type="entry name" value="HTH_XRE"/>
    <property type="match status" value="1"/>
</dbReference>
<feature type="domain" description="HTH cro/C1-type" evidence="2">
    <location>
        <begin position="13"/>
        <end position="67"/>
    </location>
</feature>
<dbReference type="PANTHER" id="PTHR46558:SF4">
    <property type="entry name" value="DNA-BIDING PHAGE PROTEIN"/>
    <property type="match status" value="1"/>
</dbReference>
<dbReference type="Pfam" id="PF01381">
    <property type="entry name" value="HTH_3"/>
    <property type="match status" value="1"/>
</dbReference>
<evidence type="ECO:0000259" key="2">
    <source>
        <dbReference type="PROSITE" id="PS50943"/>
    </source>
</evidence>
<accession>A0A940PG88</accession>
<sequence length="75" mass="8902">MEKELTDAIYNKVYEYRVLKRMSQKELADAVGVSRQTIFLLEKKTQAPSLLMAFRLASYFNVEVNDIFHYEKKHN</sequence>
<gene>
    <name evidence="3" type="ORF">I6N95_25170</name>
</gene>
<dbReference type="SMART" id="SM00530">
    <property type="entry name" value="HTH_XRE"/>
    <property type="match status" value="1"/>
</dbReference>
<dbReference type="Proteomes" id="UP000674938">
    <property type="component" value="Unassembled WGS sequence"/>
</dbReference>
<dbReference type="RefSeq" id="WP_209532672.1">
    <property type="nucleotide sequence ID" value="NZ_JAEEGA010000025.1"/>
</dbReference>
<organism evidence="3 4">
    <name type="scientific">Vagococcus allomyrinae</name>
    <dbReference type="NCBI Taxonomy" id="2794353"/>
    <lineage>
        <taxon>Bacteria</taxon>
        <taxon>Bacillati</taxon>
        <taxon>Bacillota</taxon>
        <taxon>Bacilli</taxon>
        <taxon>Lactobacillales</taxon>
        <taxon>Enterococcaceae</taxon>
        <taxon>Vagococcus</taxon>
    </lineage>
</organism>
<name>A0A940PG88_9ENTE</name>
<protein>
    <submittedName>
        <fullName evidence="3">Helix-turn-helix transcriptional regulator</fullName>
    </submittedName>
</protein>
<reference evidence="3" key="1">
    <citation type="submission" date="2020-12" db="EMBL/GenBank/DDBJ databases">
        <title>Vagococcus allomyrinae sp. nov. and Enterococcus lavae sp. nov., isolated from the larvae of Allomyrina dichotoma.</title>
        <authorList>
            <person name="Lee S.D."/>
        </authorList>
    </citation>
    <scope>NUCLEOTIDE SEQUENCE</scope>
    <source>
        <strain evidence="3">BWB3-3</strain>
    </source>
</reference>
<comment type="caution">
    <text evidence="3">The sequence shown here is derived from an EMBL/GenBank/DDBJ whole genome shotgun (WGS) entry which is preliminary data.</text>
</comment>
<evidence type="ECO:0000313" key="4">
    <source>
        <dbReference type="Proteomes" id="UP000674938"/>
    </source>
</evidence>
<proteinExistence type="predicted"/>
<evidence type="ECO:0000256" key="1">
    <source>
        <dbReference type="ARBA" id="ARBA00023125"/>
    </source>
</evidence>
<dbReference type="InterPro" id="IPR010982">
    <property type="entry name" value="Lambda_DNA-bd_dom_sf"/>
</dbReference>
<dbReference type="InterPro" id="IPR001387">
    <property type="entry name" value="Cro/C1-type_HTH"/>
</dbReference>
<dbReference type="Gene3D" id="1.10.260.40">
    <property type="entry name" value="lambda repressor-like DNA-binding domains"/>
    <property type="match status" value="1"/>
</dbReference>